<name>A0A165RXI6_9APHY</name>
<organism evidence="2 3">
    <name type="scientific">Daedalea quercina L-15889</name>
    <dbReference type="NCBI Taxonomy" id="1314783"/>
    <lineage>
        <taxon>Eukaryota</taxon>
        <taxon>Fungi</taxon>
        <taxon>Dikarya</taxon>
        <taxon>Basidiomycota</taxon>
        <taxon>Agaricomycotina</taxon>
        <taxon>Agaricomycetes</taxon>
        <taxon>Polyporales</taxon>
        <taxon>Fomitopsis</taxon>
    </lineage>
</organism>
<dbReference type="Proteomes" id="UP000076727">
    <property type="component" value="Unassembled WGS sequence"/>
</dbReference>
<proteinExistence type="predicted"/>
<evidence type="ECO:0000313" key="2">
    <source>
        <dbReference type="EMBL" id="KZT71277.1"/>
    </source>
</evidence>
<reference evidence="2 3" key="1">
    <citation type="journal article" date="2016" name="Mol. Biol. Evol.">
        <title>Comparative Genomics of Early-Diverging Mushroom-Forming Fungi Provides Insights into the Origins of Lignocellulose Decay Capabilities.</title>
        <authorList>
            <person name="Nagy L.G."/>
            <person name="Riley R."/>
            <person name="Tritt A."/>
            <person name="Adam C."/>
            <person name="Daum C."/>
            <person name="Floudas D."/>
            <person name="Sun H."/>
            <person name="Yadav J.S."/>
            <person name="Pangilinan J."/>
            <person name="Larsson K.H."/>
            <person name="Matsuura K."/>
            <person name="Barry K."/>
            <person name="Labutti K."/>
            <person name="Kuo R."/>
            <person name="Ohm R.A."/>
            <person name="Bhattacharya S.S."/>
            <person name="Shirouzu T."/>
            <person name="Yoshinaga Y."/>
            <person name="Martin F.M."/>
            <person name="Grigoriev I.V."/>
            <person name="Hibbett D.S."/>
        </authorList>
    </citation>
    <scope>NUCLEOTIDE SEQUENCE [LARGE SCALE GENOMIC DNA]</scope>
    <source>
        <strain evidence="2 3">L-15889</strain>
    </source>
</reference>
<sequence>MPDIPSFNPSRSEPMPMPFQSSISPRSRDQRLPVKERPSPSRSSRSGSSCGSSELIFPMDPELTTTEGRPHHWSYVGGHPPTYSPTTYMLPPPLPTLRVRCGRCSQDFVPRSDHAARMKLCDECGAGSSRRPTIYTPQPERGRLAMQQTERRRYRSLAQSAAPPTATSNTRQHRTQDGFPSTGPALVAQPGCSPDLWGGPSLLRD</sequence>
<evidence type="ECO:0000313" key="3">
    <source>
        <dbReference type="Proteomes" id="UP000076727"/>
    </source>
</evidence>
<feature type="compositionally biased region" description="Low complexity" evidence="1">
    <location>
        <begin position="40"/>
        <end position="53"/>
    </location>
</feature>
<evidence type="ECO:0000256" key="1">
    <source>
        <dbReference type="SAM" id="MobiDB-lite"/>
    </source>
</evidence>
<dbReference type="OrthoDB" id="2802114at2759"/>
<gene>
    <name evidence="2" type="ORF">DAEQUDRAFT_123066</name>
</gene>
<feature type="region of interest" description="Disordered" evidence="1">
    <location>
        <begin position="152"/>
        <end position="205"/>
    </location>
</feature>
<protein>
    <submittedName>
        <fullName evidence="2">Uncharacterized protein</fullName>
    </submittedName>
</protein>
<keyword evidence="3" id="KW-1185">Reference proteome</keyword>
<dbReference type="EMBL" id="KV429046">
    <property type="protein sequence ID" value="KZT71277.1"/>
    <property type="molecule type" value="Genomic_DNA"/>
</dbReference>
<feature type="compositionally biased region" description="Basic and acidic residues" evidence="1">
    <location>
        <begin position="26"/>
        <end position="39"/>
    </location>
</feature>
<feature type="region of interest" description="Disordered" evidence="1">
    <location>
        <begin position="1"/>
        <end position="72"/>
    </location>
</feature>
<accession>A0A165RXI6</accession>
<dbReference type="AlphaFoldDB" id="A0A165RXI6"/>